<protein>
    <submittedName>
        <fullName evidence="1">Uncharacterized protein</fullName>
    </submittedName>
</protein>
<name>X8DBL4_MYCXE</name>
<accession>X8DBL4</accession>
<dbReference type="AlphaFoldDB" id="X8DBL4"/>
<organism evidence="1">
    <name type="scientific">Mycobacterium xenopi 4042</name>
    <dbReference type="NCBI Taxonomy" id="1299334"/>
    <lineage>
        <taxon>Bacteria</taxon>
        <taxon>Bacillati</taxon>
        <taxon>Actinomycetota</taxon>
        <taxon>Actinomycetes</taxon>
        <taxon>Mycobacteriales</taxon>
        <taxon>Mycobacteriaceae</taxon>
        <taxon>Mycobacterium</taxon>
    </lineage>
</organism>
<gene>
    <name evidence="1" type="ORF">I553_10748</name>
</gene>
<dbReference type="EMBL" id="JAOB01000027">
    <property type="protein sequence ID" value="EUA65451.1"/>
    <property type="molecule type" value="Genomic_DNA"/>
</dbReference>
<evidence type="ECO:0000313" key="1">
    <source>
        <dbReference type="EMBL" id="EUA65451.1"/>
    </source>
</evidence>
<proteinExistence type="predicted"/>
<comment type="caution">
    <text evidence="1">The sequence shown here is derived from an EMBL/GenBank/DDBJ whole genome shotgun (WGS) entry which is preliminary data.</text>
</comment>
<sequence>MGIAVDADTMVTVLPGHPNPEWTRIGPNRLVRRIDVDRTR</sequence>
<reference evidence="1" key="1">
    <citation type="submission" date="2014-01" db="EMBL/GenBank/DDBJ databases">
        <authorList>
            <person name="Brown-Elliot B."/>
            <person name="Wallace R."/>
            <person name="Lenaerts A."/>
            <person name="Ordway D."/>
            <person name="DeGroote M.A."/>
            <person name="Parker T."/>
            <person name="Sizemore C."/>
            <person name="Tallon L.J."/>
            <person name="Sadzewicz L.K."/>
            <person name="Sengamalay N."/>
            <person name="Fraser C.M."/>
            <person name="Hine E."/>
            <person name="Shefchek K.A."/>
            <person name="Das S.P."/>
            <person name="Tettelin H."/>
        </authorList>
    </citation>
    <scope>NUCLEOTIDE SEQUENCE [LARGE SCALE GENOMIC DNA]</scope>
    <source>
        <strain evidence="1">4042</strain>
    </source>
</reference>
<dbReference type="PATRIC" id="fig|1299334.3.peg.2434"/>